<sequence>MFSLDEVGAGLEKKALEIGLDLMQTRNTSIPTLIMVVTDGRSADDPKIPAKQLQDIPNTWVFAAATGNPQAVDKYQFILNSVK</sequence>
<proteinExistence type="predicted"/>
<name>A0A183D3Q4_9BILA</name>
<dbReference type="Pfam" id="PF00092">
    <property type="entry name" value="VWA"/>
    <property type="match status" value="1"/>
</dbReference>
<evidence type="ECO:0000313" key="3">
    <source>
        <dbReference type="Proteomes" id="UP000271098"/>
    </source>
</evidence>
<feature type="domain" description="VWFA" evidence="1">
    <location>
        <begin position="14"/>
        <end position="70"/>
    </location>
</feature>
<dbReference type="Proteomes" id="UP000271098">
    <property type="component" value="Unassembled WGS sequence"/>
</dbReference>
<protein>
    <submittedName>
        <fullName evidence="4">VWFA domain-containing protein</fullName>
    </submittedName>
</protein>
<dbReference type="InterPro" id="IPR036465">
    <property type="entry name" value="vWFA_dom_sf"/>
</dbReference>
<dbReference type="WBParaSite" id="GPUH_0000335101-mRNA-1">
    <property type="protein sequence ID" value="GPUH_0000335101-mRNA-1"/>
    <property type="gene ID" value="GPUH_0000335101"/>
</dbReference>
<dbReference type="EMBL" id="UYRT01005661">
    <property type="protein sequence ID" value="VDK39154.1"/>
    <property type="molecule type" value="Genomic_DNA"/>
</dbReference>
<dbReference type="InterPro" id="IPR002035">
    <property type="entry name" value="VWF_A"/>
</dbReference>
<evidence type="ECO:0000313" key="2">
    <source>
        <dbReference type="EMBL" id="VDK39154.1"/>
    </source>
</evidence>
<reference evidence="4" key="1">
    <citation type="submission" date="2016-06" db="UniProtKB">
        <authorList>
            <consortium name="WormBaseParasite"/>
        </authorList>
    </citation>
    <scope>IDENTIFICATION</scope>
</reference>
<evidence type="ECO:0000259" key="1">
    <source>
        <dbReference type="Pfam" id="PF00092"/>
    </source>
</evidence>
<accession>A0A183D3Q4</accession>
<dbReference type="OrthoDB" id="6132182at2759"/>
<dbReference type="AlphaFoldDB" id="A0A183D3Q4"/>
<evidence type="ECO:0000313" key="4">
    <source>
        <dbReference type="WBParaSite" id="GPUH_0000335101-mRNA-1"/>
    </source>
</evidence>
<gene>
    <name evidence="2" type="ORF">GPUH_LOCUS3346</name>
</gene>
<reference evidence="2 3" key="2">
    <citation type="submission" date="2018-11" db="EMBL/GenBank/DDBJ databases">
        <authorList>
            <consortium name="Pathogen Informatics"/>
        </authorList>
    </citation>
    <scope>NUCLEOTIDE SEQUENCE [LARGE SCALE GENOMIC DNA]</scope>
</reference>
<keyword evidence="3" id="KW-1185">Reference proteome</keyword>
<dbReference type="SUPFAM" id="SSF53300">
    <property type="entry name" value="vWA-like"/>
    <property type="match status" value="1"/>
</dbReference>
<organism evidence="4">
    <name type="scientific">Gongylonema pulchrum</name>
    <dbReference type="NCBI Taxonomy" id="637853"/>
    <lineage>
        <taxon>Eukaryota</taxon>
        <taxon>Metazoa</taxon>
        <taxon>Ecdysozoa</taxon>
        <taxon>Nematoda</taxon>
        <taxon>Chromadorea</taxon>
        <taxon>Rhabditida</taxon>
        <taxon>Spirurina</taxon>
        <taxon>Spiruromorpha</taxon>
        <taxon>Spiruroidea</taxon>
        <taxon>Gongylonematidae</taxon>
        <taxon>Gongylonema</taxon>
    </lineage>
</organism>